<evidence type="ECO:0000313" key="2">
    <source>
        <dbReference type="Proteomes" id="UP000789375"/>
    </source>
</evidence>
<evidence type="ECO:0000313" key="1">
    <source>
        <dbReference type="EMBL" id="CAG8463968.1"/>
    </source>
</evidence>
<name>A0A9N8VXR1_FUNMO</name>
<gene>
    <name evidence="1" type="ORF">FMOSSE_LOCUS2183</name>
</gene>
<dbReference type="AlphaFoldDB" id="A0A9N8VXR1"/>
<comment type="caution">
    <text evidence="1">The sequence shown here is derived from an EMBL/GenBank/DDBJ whole genome shotgun (WGS) entry which is preliminary data.</text>
</comment>
<reference evidence="1" key="1">
    <citation type="submission" date="2021-06" db="EMBL/GenBank/DDBJ databases">
        <authorList>
            <person name="Kallberg Y."/>
            <person name="Tangrot J."/>
            <person name="Rosling A."/>
        </authorList>
    </citation>
    <scope>NUCLEOTIDE SEQUENCE</scope>
    <source>
        <strain evidence="1">87-6 pot B 2015</strain>
    </source>
</reference>
<proteinExistence type="predicted"/>
<protein>
    <submittedName>
        <fullName evidence="1">351_t:CDS:1</fullName>
    </submittedName>
</protein>
<dbReference type="Proteomes" id="UP000789375">
    <property type="component" value="Unassembled WGS sequence"/>
</dbReference>
<dbReference type="EMBL" id="CAJVPP010000275">
    <property type="protein sequence ID" value="CAG8463968.1"/>
    <property type="molecule type" value="Genomic_DNA"/>
</dbReference>
<accession>A0A9N8VXR1</accession>
<sequence>MPSLCCIIEKDLTSIFAEIIINKAKELLVLSLNSIDNESKNSDLETEFTVLILTTGSILKIEADNKIEISQITNSYLTLCVLIDIVNKNI</sequence>
<organism evidence="1 2">
    <name type="scientific">Funneliformis mosseae</name>
    <name type="common">Endomycorrhizal fungus</name>
    <name type="synonym">Glomus mosseae</name>
    <dbReference type="NCBI Taxonomy" id="27381"/>
    <lineage>
        <taxon>Eukaryota</taxon>
        <taxon>Fungi</taxon>
        <taxon>Fungi incertae sedis</taxon>
        <taxon>Mucoromycota</taxon>
        <taxon>Glomeromycotina</taxon>
        <taxon>Glomeromycetes</taxon>
        <taxon>Glomerales</taxon>
        <taxon>Glomeraceae</taxon>
        <taxon>Funneliformis</taxon>
    </lineage>
</organism>
<keyword evidence="2" id="KW-1185">Reference proteome</keyword>